<feature type="domain" description="FAD-binding" evidence="1">
    <location>
        <begin position="5"/>
        <end position="161"/>
    </location>
</feature>
<protein>
    <submittedName>
        <fullName evidence="2">FAD-dependent monooxygenase</fullName>
    </submittedName>
</protein>
<dbReference type="Gene3D" id="3.30.9.10">
    <property type="entry name" value="D-Amino Acid Oxidase, subunit A, domain 2"/>
    <property type="match status" value="1"/>
</dbReference>
<keyword evidence="2" id="KW-0560">Oxidoreductase</keyword>
<dbReference type="PANTHER" id="PTHR46865:SF2">
    <property type="entry name" value="MONOOXYGENASE"/>
    <property type="match status" value="1"/>
</dbReference>
<dbReference type="InterPro" id="IPR051704">
    <property type="entry name" value="FAD_aromatic-hydroxylase"/>
</dbReference>
<dbReference type="GO" id="GO:0004497">
    <property type="term" value="F:monooxygenase activity"/>
    <property type="evidence" value="ECO:0007669"/>
    <property type="project" value="UniProtKB-KW"/>
</dbReference>
<evidence type="ECO:0000259" key="1">
    <source>
        <dbReference type="Pfam" id="PF01494"/>
    </source>
</evidence>
<dbReference type="PRINTS" id="PR00420">
    <property type="entry name" value="RNGMNOXGNASE"/>
</dbReference>
<evidence type="ECO:0000313" key="2">
    <source>
        <dbReference type="EMBL" id="MFD1323118.1"/>
    </source>
</evidence>
<reference evidence="3" key="1">
    <citation type="journal article" date="2019" name="Int. J. Syst. Evol. Microbiol.">
        <title>The Global Catalogue of Microorganisms (GCM) 10K type strain sequencing project: providing services to taxonomists for standard genome sequencing and annotation.</title>
        <authorList>
            <consortium name="The Broad Institute Genomics Platform"/>
            <consortium name="The Broad Institute Genome Sequencing Center for Infectious Disease"/>
            <person name="Wu L."/>
            <person name="Ma J."/>
        </authorList>
    </citation>
    <scope>NUCLEOTIDE SEQUENCE [LARGE SCALE GENOMIC DNA]</scope>
    <source>
        <strain evidence="3">JCM 31037</strain>
    </source>
</reference>
<name>A0ABW3YF99_9ACTN</name>
<accession>A0ABW3YF99</accession>
<dbReference type="InterPro" id="IPR002938">
    <property type="entry name" value="FAD-bd"/>
</dbReference>
<dbReference type="RefSeq" id="WP_377572272.1">
    <property type="nucleotide sequence ID" value="NZ_JBHTMP010000028.1"/>
</dbReference>
<keyword evidence="3" id="KW-1185">Reference proteome</keyword>
<dbReference type="InterPro" id="IPR036188">
    <property type="entry name" value="FAD/NAD-bd_sf"/>
</dbReference>
<organism evidence="2 3">
    <name type="scientific">Micromonospora sonneratiae</name>
    <dbReference type="NCBI Taxonomy" id="1184706"/>
    <lineage>
        <taxon>Bacteria</taxon>
        <taxon>Bacillati</taxon>
        <taxon>Actinomycetota</taxon>
        <taxon>Actinomycetes</taxon>
        <taxon>Micromonosporales</taxon>
        <taxon>Micromonosporaceae</taxon>
        <taxon>Micromonospora</taxon>
    </lineage>
</organism>
<comment type="caution">
    <text evidence="2">The sequence shown here is derived from an EMBL/GenBank/DDBJ whole genome shotgun (WGS) entry which is preliminary data.</text>
</comment>
<dbReference type="Proteomes" id="UP001597260">
    <property type="component" value="Unassembled WGS sequence"/>
</dbReference>
<evidence type="ECO:0000313" key="3">
    <source>
        <dbReference type="Proteomes" id="UP001597260"/>
    </source>
</evidence>
<keyword evidence="2" id="KW-0503">Monooxygenase</keyword>
<dbReference type="EMBL" id="JBHTMP010000028">
    <property type="protein sequence ID" value="MFD1323118.1"/>
    <property type="molecule type" value="Genomic_DNA"/>
</dbReference>
<dbReference type="PANTHER" id="PTHR46865">
    <property type="entry name" value="OXIDOREDUCTASE-RELATED"/>
    <property type="match status" value="1"/>
</dbReference>
<dbReference type="SUPFAM" id="SSF51905">
    <property type="entry name" value="FAD/NAD(P)-binding domain"/>
    <property type="match status" value="1"/>
</dbReference>
<dbReference type="Gene3D" id="3.50.50.60">
    <property type="entry name" value="FAD/NAD(P)-binding domain"/>
    <property type="match status" value="1"/>
</dbReference>
<proteinExistence type="predicted"/>
<sequence>MKNKTVLISGASIAGPALAYWLGRYGFQPTVVEIAPALRDGGNAVDFRGKTHLGLLDRMGVLDDLRAVQTGGTVMRFVDEHGRKLMEMPAEFAGGDIEVLRFELSRVLYEHSRHTTEYLFGDSIATMTDTPQGVHVTFASGARRTFDLVVGADGVHSNVRRLTFGPEEQFVSYLGYYVATWALPSPPKLDSGSMVYNVPGKMASVGRDHRDPSRAGAFVAFASPKLEYDRHDLDQQRRILHEVYAGLGWEVPRMLAALREVPDFYFDSICRVDITPWSRGRIVLLGDAAAGATIGGMGNGTAIVAAYALAGELAAARGDHTVAYARYENLLRDFARRCQKGGDTTGRFLAPRRNFGIRLRNGVLNRQMFMNLMLRMGEDRTNDIDLPDYPLLLAKLG</sequence>
<gene>
    <name evidence="2" type="ORF">ACFQ4H_18675</name>
</gene>
<dbReference type="Pfam" id="PF01494">
    <property type="entry name" value="FAD_binding_3"/>
    <property type="match status" value="1"/>
</dbReference>